<keyword evidence="1" id="KW-0732">Signal</keyword>
<evidence type="ECO:0000313" key="3">
    <source>
        <dbReference type="EMBL" id="NYB73651.1"/>
    </source>
</evidence>
<dbReference type="RefSeq" id="WP_179237333.1">
    <property type="nucleotide sequence ID" value="NZ_JACBNQ010000003.1"/>
</dbReference>
<dbReference type="EMBL" id="JACBNQ010000003">
    <property type="protein sequence ID" value="NYB73651.1"/>
    <property type="molecule type" value="Genomic_DNA"/>
</dbReference>
<accession>A0A974BIR4</accession>
<dbReference type="InterPro" id="IPR012854">
    <property type="entry name" value="Cu_amine_oxidase-like_N"/>
</dbReference>
<dbReference type="Proteomes" id="UP000611629">
    <property type="component" value="Unassembled WGS sequence"/>
</dbReference>
<sequence length="261" mass="28688">MNKRVIKAMAAVVVILMMLSLSAAYAAGELKIFVDDVMLETEVPPVIINGRTMIPVRAVSEAADCEVQWDEEQKKISISAPHRAQPLMYMYLDNPIVNLYVYNAETMETAVDQVEADAAPVLVNGRTMVPLRFIAETMGFEVEWNEAEGAVYLGSGPELTAAGGYDDNTQFPPYAEYTEAYVLEGDPGEYISARTAALILALDILPEKYTDVNSEGKFKITLTGLSDVGGEECYMFTVEGENGDILYYVVSYTQQVTEILG</sequence>
<feature type="domain" description="Copper amine oxidase-like N-terminal" evidence="2">
    <location>
        <begin position="34"/>
        <end position="153"/>
    </location>
</feature>
<evidence type="ECO:0000256" key="1">
    <source>
        <dbReference type="SAM" id="SignalP"/>
    </source>
</evidence>
<feature type="signal peptide" evidence="1">
    <location>
        <begin position="1"/>
        <end position="26"/>
    </location>
</feature>
<proteinExistence type="predicted"/>
<protein>
    <submittedName>
        <fullName evidence="3">Copper amine oxidase N-terminal domain-containing protein</fullName>
    </submittedName>
</protein>
<evidence type="ECO:0000259" key="2">
    <source>
        <dbReference type="Pfam" id="PF07833"/>
    </source>
</evidence>
<dbReference type="Gene3D" id="3.30.457.10">
    <property type="entry name" value="Copper amine oxidase-like, N-terminal domain"/>
    <property type="match status" value="1"/>
</dbReference>
<feature type="chain" id="PRO_5036893283" evidence="1">
    <location>
        <begin position="27"/>
        <end position="261"/>
    </location>
</feature>
<dbReference type="Pfam" id="PF07833">
    <property type="entry name" value="Cu_amine_oxidN1"/>
    <property type="match status" value="1"/>
</dbReference>
<comment type="caution">
    <text evidence="3">The sequence shown here is derived from an EMBL/GenBank/DDBJ whole genome shotgun (WGS) entry which is preliminary data.</text>
</comment>
<dbReference type="InterPro" id="IPR036582">
    <property type="entry name" value="Mao_N_sf"/>
</dbReference>
<dbReference type="SUPFAM" id="SSF55383">
    <property type="entry name" value="Copper amine oxidase, domain N"/>
    <property type="match status" value="2"/>
</dbReference>
<evidence type="ECO:0000313" key="4">
    <source>
        <dbReference type="Proteomes" id="UP000611629"/>
    </source>
</evidence>
<keyword evidence="4" id="KW-1185">Reference proteome</keyword>
<gene>
    <name evidence="3" type="ORF">HZF24_05800</name>
</gene>
<dbReference type="AlphaFoldDB" id="A0A974BIR4"/>
<organism evidence="3 4">
    <name type="scientific">Sedimentibacter hydroxybenzoicus DSM 7310</name>
    <dbReference type="NCBI Taxonomy" id="1123245"/>
    <lineage>
        <taxon>Bacteria</taxon>
        <taxon>Bacillati</taxon>
        <taxon>Bacillota</taxon>
        <taxon>Tissierellia</taxon>
        <taxon>Sedimentibacter</taxon>
    </lineage>
</organism>
<name>A0A974BIR4_SEDHY</name>
<reference evidence="3" key="1">
    <citation type="submission" date="2020-07" db="EMBL/GenBank/DDBJ databases">
        <title>Genomic analysis of a strain of Sedimentibacter Hydroxybenzoicus DSM7310.</title>
        <authorList>
            <person name="Ma S."/>
        </authorList>
    </citation>
    <scope>NUCLEOTIDE SEQUENCE</scope>
    <source>
        <strain evidence="3">DSM 7310</strain>
    </source>
</reference>